<dbReference type="Gene3D" id="1.10.510.10">
    <property type="entry name" value="Transferase(Phosphotransferase) domain 1"/>
    <property type="match status" value="1"/>
</dbReference>
<dbReference type="VEuPathDB" id="CryptoDB:cand_016160"/>
<dbReference type="EMBL" id="LRBS01000033">
    <property type="protein sequence ID" value="OII77609.1"/>
    <property type="molecule type" value="Genomic_DNA"/>
</dbReference>
<evidence type="ECO:0000256" key="5">
    <source>
        <dbReference type="ARBA" id="ARBA00022679"/>
    </source>
</evidence>
<accession>A0A1J4MTM4</accession>
<feature type="domain" description="EF-hand" evidence="17">
    <location>
        <begin position="36"/>
        <end position="71"/>
    </location>
</feature>
<dbReference type="Pfam" id="PF13499">
    <property type="entry name" value="EF-hand_7"/>
    <property type="match status" value="2"/>
</dbReference>
<evidence type="ECO:0000259" key="17">
    <source>
        <dbReference type="PROSITE" id="PS50222"/>
    </source>
</evidence>
<keyword evidence="11 15" id="KW-0067">ATP-binding</keyword>
<evidence type="ECO:0000256" key="11">
    <source>
        <dbReference type="ARBA" id="ARBA00022840"/>
    </source>
</evidence>
<dbReference type="InterPro" id="IPR018247">
    <property type="entry name" value="EF_Hand_1_Ca_BS"/>
</dbReference>
<evidence type="ECO:0000256" key="8">
    <source>
        <dbReference type="ARBA" id="ARBA00022741"/>
    </source>
</evidence>
<evidence type="ECO:0000256" key="3">
    <source>
        <dbReference type="ARBA" id="ARBA00012513"/>
    </source>
</evidence>
<comment type="catalytic activity">
    <reaction evidence="14">
        <text>L-seryl-[protein] + ATP = O-phospho-L-seryl-[protein] + ADP + H(+)</text>
        <dbReference type="Rhea" id="RHEA:17989"/>
        <dbReference type="Rhea" id="RHEA-COMP:9863"/>
        <dbReference type="Rhea" id="RHEA-COMP:11604"/>
        <dbReference type="ChEBI" id="CHEBI:15378"/>
        <dbReference type="ChEBI" id="CHEBI:29999"/>
        <dbReference type="ChEBI" id="CHEBI:30616"/>
        <dbReference type="ChEBI" id="CHEBI:83421"/>
        <dbReference type="ChEBI" id="CHEBI:456216"/>
        <dbReference type="EC" id="2.7.11.1"/>
    </reaction>
</comment>
<evidence type="ECO:0000256" key="15">
    <source>
        <dbReference type="PROSITE-ProRule" id="PRU10141"/>
    </source>
</evidence>
<dbReference type="SUPFAM" id="SSF56112">
    <property type="entry name" value="Protein kinase-like (PK-like)"/>
    <property type="match status" value="1"/>
</dbReference>
<keyword evidence="7" id="KW-0677">Repeat</keyword>
<dbReference type="Proteomes" id="UP000186804">
    <property type="component" value="Unassembled WGS sequence"/>
</dbReference>
<comment type="similarity">
    <text evidence="12">Belongs to the protein kinase superfamily. Ser/Thr protein kinase family. CDPK subfamily.</text>
</comment>
<keyword evidence="6" id="KW-0479">Metal-binding</keyword>
<evidence type="ECO:0000259" key="16">
    <source>
        <dbReference type="PROSITE" id="PS50011"/>
    </source>
</evidence>
<evidence type="ECO:0000256" key="10">
    <source>
        <dbReference type="ARBA" id="ARBA00022837"/>
    </source>
</evidence>
<dbReference type="GO" id="GO:0005509">
    <property type="term" value="F:calcium ion binding"/>
    <property type="evidence" value="ECO:0007669"/>
    <property type="project" value="InterPro"/>
</dbReference>
<dbReference type="PROSITE" id="PS00018">
    <property type="entry name" value="EF_HAND_1"/>
    <property type="match status" value="3"/>
</dbReference>
<dbReference type="FunFam" id="3.30.200.20:FF:000315">
    <property type="entry name" value="Calcium-dependent protein kinase 3"/>
    <property type="match status" value="1"/>
</dbReference>
<dbReference type="FunFam" id="1.10.510.10:FF:000571">
    <property type="entry name" value="Maternal embryonic leucine zipper kinase"/>
    <property type="match status" value="1"/>
</dbReference>
<feature type="domain" description="EF-hand" evidence="17">
    <location>
        <begin position="77"/>
        <end position="112"/>
    </location>
</feature>
<dbReference type="SMART" id="SM00054">
    <property type="entry name" value="EFh"/>
    <property type="match status" value="6"/>
</dbReference>
<keyword evidence="10" id="KW-0106">Calcium</keyword>
<dbReference type="InterPro" id="IPR011009">
    <property type="entry name" value="Kinase-like_dom_sf"/>
</dbReference>
<protein>
    <recommendedName>
        <fullName evidence="3">non-specific serine/threonine protein kinase</fullName>
        <ecNumber evidence="3">2.7.11.1</ecNumber>
    </recommendedName>
</protein>
<dbReference type="Gene3D" id="3.30.200.20">
    <property type="entry name" value="Phosphorylase Kinase, domain 1"/>
    <property type="match status" value="1"/>
</dbReference>
<feature type="domain" description="EF-hand" evidence="17">
    <location>
        <begin position="557"/>
        <end position="588"/>
    </location>
</feature>
<feature type="binding site" evidence="15">
    <location>
        <position position="175"/>
    </location>
    <ligand>
        <name>ATP</name>
        <dbReference type="ChEBI" id="CHEBI:30616"/>
    </ligand>
</feature>
<evidence type="ECO:0000256" key="12">
    <source>
        <dbReference type="ARBA" id="ARBA00024334"/>
    </source>
</evidence>
<dbReference type="Pfam" id="PF00069">
    <property type="entry name" value="Pkinase"/>
    <property type="match status" value="1"/>
</dbReference>
<evidence type="ECO:0000256" key="9">
    <source>
        <dbReference type="ARBA" id="ARBA00022777"/>
    </source>
</evidence>
<comment type="cofactor">
    <cofactor evidence="1">
        <name>Mg(2+)</name>
        <dbReference type="ChEBI" id="CHEBI:18420"/>
    </cofactor>
</comment>
<gene>
    <name evidence="18" type="ORF">cand_016160</name>
</gene>
<dbReference type="PANTHER" id="PTHR24349">
    <property type="entry name" value="SERINE/THREONINE-PROTEIN KINASE"/>
    <property type="match status" value="1"/>
</dbReference>
<dbReference type="OrthoDB" id="424326at2759"/>
<dbReference type="SUPFAM" id="SSF47473">
    <property type="entry name" value="EF-hand"/>
    <property type="match status" value="2"/>
</dbReference>
<name>A0A1J4MTM4_9CRYT</name>
<dbReference type="InterPro" id="IPR011992">
    <property type="entry name" value="EF-hand-dom_pair"/>
</dbReference>
<feature type="domain" description="Protein kinase" evidence="16">
    <location>
        <begin position="146"/>
        <end position="405"/>
    </location>
</feature>
<dbReference type="GeneID" id="92365801"/>
<evidence type="ECO:0000313" key="18">
    <source>
        <dbReference type="EMBL" id="OII77609.1"/>
    </source>
</evidence>
<feature type="domain" description="EF-hand" evidence="17">
    <location>
        <begin position="520"/>
        <end position="555"/>
    </location>
</feature>
<evidence type="ECO:0000256" key="14">
    <source>
        <dbReference type="ARBA" id="ARBA00048679"/>
    </source>
</evidence>
<dbReference type="PROSITE" id="PS50011">
    <property type="entry name" value="PROTEIN_KINASE_DOM"/>
    <property type="match status" value="1"/>
</dbReference>
<evidence type="ECO:0000256" key="2">
    <source>
        <dbReference type="ARBA" id="ARBA00011245"/>
    </source>
</evidence>
<proteinExistence type="inferred from homology"/>
<dbReference type="InterPro" id="IPR002048">
    <property type="entry name" value="EF_hand_dom"/>
</dbReference>
<dbReference type="PROSITE" id="PS00108">
    <property type="entry name" value="PROTEIN_KINASE_ST"/>
    <property type="match status" value="1"/>
</dbReference>
<keyword evidence="8 15" id="KW-0547">Nucleotide-binding</keyword>
<keyword evidence="19" id="KW-1185">Reference proteome</keyword>
<dbReference type="SMART" id="SM00220">
    <property type="entry name" value="S_TKc"/>
    <property type="match status" value="1"/>
</dbReference>
<dbReference type="PROSITE" id="PS50222">
    <property type="entry name" value="EF_HAND_2"/>
    <property type="match status" value="5"/>
</dbReference>
<comment type="subunit">
    <text evidence="2">Monomer.</text>
</comment>
<dbReference type="Gene3D" id="1.10.238.10">
    <property type="entry name" value="EF-hand"/>
    <property type="match status" value="3"/>
</dbReference>
<evidence type="ECO:0000256" key="6">
    <source>
        <dbReference type="ARBA" id="ARBA00022723"/>
    </source>
</evidence>
<dbReference type="EC" id="2.7.11.1" evidence="3"/>
<feature type="domain" description="EF-hand" evidence="17">
    <location>
        <begin position="451"/>
        <end position="486"/>
    </location>
</feature>
<dbReference type="GO" id="GO:0005524">
    <property type="term" value="F:ATP binding"/>
    <property type="evidence" value="ECO:0007669"/>
    <property type="project" value="UniProtKB-UniRule"/>
</dbReference>
<dbReference type="AlphaFoldDB" id="A0A1J4MTM4"/>
<dbReference type="CDD" id="cd00051">
    <property type="entry name" value="EFh"/>
    <property type="match status" value="2"/>
</dbReference>
<keyword evidence="5" id="KW-0808">Transferase</keyword>
<dbReference type="InterPro" id="IPR008271">
    <property type="entry name" value="Ser/Thr_kinase_AS"/>
</dbReference>
<dbReference type="InterPro" id="IPR000719">
    <property type="entry name" value="Prot_kinase_dom"/>
</dbReference>
<comment type="catalytic activity">
    <reaction evidence="13">
        <text>L-threonyl-[protein] + ATP = O-phospho-L-threonyl-[protein] + ADP + H(+)</text>
        <dbReference type="Rhea" id="RHEA:46608"/>
        <dbReference type="Rhea" id="RHEA-COMP:11060"/>
        <dbReference type="Rhea" id="RHEA-COMP:11605"/>
        <dbReference type="ChEBI" id="CHEBI:15378"/>
        <dbReference type="ChEBI" id="CHEBI:30013"/>
        <dbReference type="ChEBI" id="CHEBI:30616"/>
        <dbReference type="ChEBI" id="CHEBI:61977"/>
        <dbReference type="ChEBI" id="CHEBI:456216"/>
        <dbReference type="EC" id="2.7.11.1"/>
    </reaction>
</comment>
<evidence type="ECO:0000256" key="7">
    <source>
        <dbReference type="ARBA" id="ARBA00022737"/>
    </source>
</evidence>
<evidence type="ECO:0000256" key="13">
    <source>
        <dbReference type="ARBA" id="ARBA00047899"/>
    </source>
</evidence>
<dbReference type="CDD" id="cd05117">
    <property type="entry name" value="STKc_CAMK"/>
    <property type="match status" value="1"/>
</dbReference>
<organism evidence="18 19">
    <name type="scientific">Cryptosporidium andersoni</name>
    <dbReference type="NCBI Taxonomy" id="117008"/>
    <lineage>
        <taxon>Eukaryota</taxon>
        <taxon>Sar</taxon>
        <taxon>Alveolata</taxon>
        <taxon>Apicomplexa</taxon>
        <taxon>Conoidasida</taxon>
        <taxon>Coccidia</taxon>
        <taxon>Eucoccidiorida</taxon>
        <taxon>Eimeriorina</taxon>
        <taxon>Cryptosporidiidae</taxon>
        <taxon>Cryptosporidium</taxon>
    </lineage>
</organism>
<dbReference type="InterPro" id="IPR017441">
    <property type="entry name" value="Protein_kinase_ATP_BS"/>
</dbReference>
<dbReference type="PROSITE" id="PS00107">
    <property type="entry name" value="PROTEIN_KINASE_ATP"/>
    <property type="match status" value="1"/>
</dbReference>
<sequence>MSGESVEYINESLGSQGSNLETIRMRLSLALSSKENFLMSAKSSFEQFDEGQKGKLSMEETKRLLERLSVNLELPPVDNSMLTNIFNKYDEELTGFLTFEEFSRFFWHLLCSIRDKYYPEKSILVTRDQFIRRTSLRKADDIRSIFDFVEKVGEGSFGQVFFVREKCSNLNRVCKMIDKSLSNVSVDQIEAEVAVLKNLDHPNIIRIFEVYEDTDHMYIIMEKCAGGELFERIHEAVDKGFRLNEKYVSHVMRQIMAALAYFHSRKIVHKDLKPENILMQEKFHHSAIKIIDFGLAEIFKTVNEHSSHAAGTVLYMAPEVFMRDITMECDVWSAGVIMYFLLAGTLPFSGKSVKEVKNKVLNSEPDYEHECVHISAEGIDLMKLMFQKDPKKRPKAAAILTHPWFKLAKTNVQPIGMSARLLQNLKLYMKQNQLKQALVNMMAHQLNVTGSQIRNITHVFKELDQDGNGILTPEELMDGLQSVGIPQWDINRIVQAMDVDDTGSISYTEFLAACYEWRDAELGVIRAAFNKMDIDGDGKLTVDEFEKVLCSGKQKLLNHRDWDQIIKSADTNRDGVIDWNEFLEYMLK</sequence>
<reference evidence="18 19" key="1">
    <citation type="submission" date="2016-10" db="EMBL/GenBank/DDBJ databases">
        <title>Reductive evolution of mitochondrial metabolism and differential evolution of invasion-related proteins in Cryptosporidium.</title>
        <authorList>
            <person name="Liu S."/>
            <person name="Roellig D.M."/>
            <person name="Guo Y."/>
            <person name="Li N."/>
            <person name="Frace M.A."/>
            <person name="Tang K."/>
            <person name="Zhang L."/>
            <person name="Feng Y."/>
            <person name="Xiao L."/>
        </authorList>
    </citation>
    <scope>NUCLEOTIDE SEQUENCE [LARGE SCALE GENOMIC DNA]</scope>
    <source>
        <strain evidence="18">30847</strain>
    </source>
</reference>
<keyword evidence="4" id="KW-0723">Serine/threonine-protein kinase</keyword>
<dbReference type="RefSeq" id="XP_067069455.1">
    <property type="nucleotide sequence ID" value="XM_067211851.1"/>
</dbReference>
<keyword evidence="9 18" id="KW-0418">Kinase</keyword>
<evidence type="ECO:0000256" key="1">
    <source>
        <dbReference type="ARBA" id="ARBA00001946"/>
    </source>
</evidence>
<dbReference type="GO" id="GO:0004674">
    <property type="term" value="F:protein serine/threonine kinase activity"/>
    <property type="evidence" value="ECO:0007669"/>
    <property type="project" value="UniProtKB-KW"/>
</dbReference>
<evidence type="ECO:0000313" key="19">
    <source>
        <dbReference type="Proteomes" id="UP000186804"/>
    </source>
</evidence>
<evidence type="ECO:0000256" key="4">
    <source>
        <dbReference type="ARBA" id="ARBA00022527"/>
    </source>
</evidence>
<dbReference type="InterPro" id="IPR050205">
    <property type="entry name" value="CDPK_Ser/Thr_kinases"/>
</dbReference>
<dbReference type="FunFam" id="1.10.238.10:FF:000003">
    <property type="entry name" value="Calmodulin A"/>
    <property type="match status" value="1"/>
</dbReference>
<comment type="caution">
    <text evidence="18">The sequence shown here is derived from an EMBL/GenBank/DDBJ whole genome shotgun (WGS) entry which is preliminary data.</text>
</comment>